<dbReference type="PANTHER" id="PTHR33143:SF53">
    <property type="entry name" value="OS07G0161900 PROTEIN"/>
    <property type="match status" value="1"/>
</dbReference>
<evidence type="ECO:0000313" key="4">
    <source>
        <dbReference type="Proteomes" id="UP000095767"/>
    </source>
</evidence>
<proteinExistence type="predicted"/>
<dbReference type="AlphaFoldDB" id="A0A1E5V0Z6"/>
<comment type="caution">
    <text evidence="3">The sequence shown here is derived from an EMBL/GenBank/DDBJ whole genome shotgun (WGS) entry which is preliminary data.</text>
</comment>
<dbReference type="PANTHER" id="PTHR33143">
    <property type="entry name" value="F16F4.1 PROTEIN-RELATED"/>
    <property type="match status" value="1"/>
</dbReference>
<evidence type="ECO:0000256" key="1">
    <source>
        <dbReference type="SAM" id="MobiDB-lite"/>
    </source>
</evidence>
<evidence type="ECO:0000313" key="3">
    <source>
        <dbReference type="EMBL" id="OEL18781.1"/>
    </source>
</evidence>
<evidence type="ECO:0000259" key="2">
    <source>
        <dbReference type="Pfam" id="PF05678"/>
    </source>
</evidence>
<protein>
    <recommendedName>
        <fullName evidence="2">VQ domain-containing protein</fullName>
    </recommendedName>
</protein>
<feature type="domain" description="VQ" evidence="2">
    <location>
        <begin position="63"/>
        <end position="86"/>
    </location>
</feature>
<feature type="region of interest" description="Disordered" evidence="1">
    <location>
        <begin position="1"/>
        <end position="57"/>
    </location>
</feature>
<dbReference type="Proteomes" id="UP000095767">
    <property type="component" value="Unassembled WGS sequence"/>
</dbReference>
<sequence length="174" mass="17736">MSAAAAKAKRGAGVSLEGSRPQPLSLPNASPPRPSKRPRANGGGEDGVVGPPAPAGPVIVYEHTPKVIHARPDEFKALVQRLTGRQQWTTTGGQEAVVLLPAQTATAHEETGTAGGDPLVLKLGQQAPAPLDDDYTLPLPSPGGGGLAAAGFLLSPGSFLFSPNTMKALQELIS</sequence>
<dbReference type="GO" id="GO:0005634">
    <property type="term" value="C:nucleus"/>
    <property type="evidence" value="ECO:0007669"/>
    <property type="project" value="TreeGrafter"/>
</dbReference>
<dbReference type="STRING" id="888268.A0A1E5V0Z6"/>
<dbReference type="InterPro" id="IPR008889">
    <property type="entry name" value="VQ"/>
</dbReference>
<accession>A0A1E5V0Z6</accession>
<gene>
    <name evidence="3" type="ORF">BAE44_0020200</name>
</gene>
<reference evidence="3 4" key="1">
    <citation type="submission" date="2016-09" db="EMBL/GenBank/DDBJ databases">
        <title>The draft genome of Dichanthelium oligosanthes: A C3 panicoid grass species.</title>
        <authorList>
            <person name="Studer A.J."/>
            <person name="Schnable J.C."/>
            <person name="Brutnell T.P."/>
        </authorList>
    </citation>
    <scope>NUCLEOTIDE SEQUENCE [LARGE SCALE GENOMIC DNA]</scope>
    <source>
        <strain evidence="4">cv. Kellogg 1175</strain>
        <tissue evidence="3">Leaf</tissue>
    </source>
</reference>
<dbReference type="EMBL" id="LWDX02055597">
    <property type="protein sequence ID" value="OEL18781.1"/>
    <property type="molecule type" value="Genomic_DNA"/>
</dbReference>
<organism evidence="3 4">
    <name type="scientific">Dichanthelium oligosanthes</name>
    <dbReference type="NCBI Taxonomy" id="888268"/>
    <lineage>
        <taxon>Eukaryota</taxon>
        <taxon>Viridiplantae</taxon>
        <taxon>Streptophyta</taxon>
        <taxon>Embryophyta</taxon>
        <taxon>Tracheophyta</taxon>
        <taxon>Spermatophyta</taxon>
        <taxon>Magnoliopsida</taxon>
        <taxon>Liliopsida</taxon>
        <taxon>Poales</taxon>
        <taxon>Poaceae</taxon>
        <taxon>PACMAD clade</taxon>
        <taxon>Panicoideae</taxon>
        <taxon>Panicodae</taxon>
        <taxon>Paniceae</taxon>
        <taxon>Dichantheliinae</taxon>
        <taxon>Dichanthelium</taxon>
    </lineage>
</organism>
<name>A0A1E5V0Z6_9POAL</name>
<dbReference type="Pfam" id="PF05678">
    <property type="entry name" value="VQ"/>
    <property type="match status" value="1"/>
</dbReference>
<keyword evidence="4" id="KW-1185">Reference proteome</keyword>
<dbReference type="InterPro" id="IPR039607">
    <property type="entry name" value="VQ_8/17/18/20/21/25"/>
</dbReference>